<evidence type="ECO:0000256" key="2">
    <source>
        <dbReference type="ARBA" id="ARBA00022737"/>
    </source>
</evidence>
<protein>
    <recommendedName>
        <fullName evidence="8">WRKY domain-containing protein</fullName>
    </recommendedName>
</protein>
<dbReference type="InterPro" id="IPR003657">
    <property type="entry name" value="WRKY_dom"/>
</dbReference>
<dbReference type="PROSITE" id="PS50811">
    <property type="entry name" value="WRKY"/>
    <property type="match status" value="2"/>
</dbReference>
<keyword evidence="10" id="KW-1185">Reference proteome</keyword>
<dbReference type="SMART" id="SM00774">
    <property type="entry name" value="WRKY"/>
    <property type="match status" value="2"/>
</dbReference>
<keyword evidence="2" id="KW-0677">Repeat</keyword>
<evidence type="ECO:0000256" key="3">
    <source>
        <dbReference type="ARBA" id="ARBA00023015"/>
    </source>
</evidence>
<keyword evidence="3" id="KW-0805">Transcription regulation</keyword>
<evidence type="ECO:0000313" key="10">
    <source>
        <dbReference type="Proteomes" id="UP000541444"/>
    </source>
</evidence>
<evidence type="ECO:0000256" key="4">
    <source>
        <dbReference type="ARBA" id="ARBA00023125"/>
    </source>
</evidence>
<comment type="caution">
    <text evidence="9">The sequence shown here is derived from an EMBL/GenBank/DDBJ whole genome shotgun (WGS) entry which is preliminary data.</text>
</comment>
<reference evidence="9 10" key="1">
    <citation type="journal article" date="2020" name="IScience">
        <title>Genome Sequencing of the Endangered Kingdonia uniflora (Circaeasteraceae, Ranunculales) Reveals Potential Mechanisms of Evolutionary Specialization.</title>
        <authorList>
            <person name="Sun Y."/>
            <person name="Deng T."/>
            <person name="Zhang A."/>
            <person name="Moore M.J."/>
            <person name="Landis J.B."/>
            <person name="Lin N."/>
            <person name="Zhang H."/>
            <person name="Zhang X."/>
            <person name="Huang J."/>
            <person name="Zhang X."/>
            <person name="Sun H."/>
            <person name="Wang H."/>
        </authorList>
    </citation>
    <scope>NUCLEOTIDE SEQUENCE [LARGE SCALE GENOMIC DNA]</scope>
    <source>
        <strain evidence="9">TB1705</strain>
        <tissue evidence="9">Leaf</tissue>
    </source>
</reference>
<evidence type="ECO:0000256" key="6">
    <source>
        <dbReference type="ARBA" id="ARBA00023242"/>
    </source>
</evidence>
<dbReference type="PANTHER" id="PTHR31221:SF90">
    <property type="entry name" value="WRKY TRANSCRIPTION FACTOR 44"/>
    <property type="match status" value="1"/>
</dbReference>
<dbReference type="PANTHER" id="PTHR31221">
    <property type="entry name" value="WRKY TRANSCRIPTION FACTOR PROTEIN 1-RELATED"/>
    <property type="match status" value="1"/>
</dbReference>
<name>A0A7J7LW74_9MAGN</name>
<dbReference type="OrthoDB" id="783645at2759"/>
<dbReference type="FunFam" id="2.20.25.80:FF:000006">
    <property type="entry name" value="WRKY transcription factor"/>
    <property type="match status" value="2"/>
</dbReference>
<dbReference type="SUPFAM" id="SSF118290">
    <property type="entry name" value="WRKY DNA-binding domain"/>
    <property type="match status" value="2"/>
</dbReference>
<sequence>MEVQELKRMVIAKPVASRPSITDFKSFSELVSSAINTASPSTISETAVAAIRPKTVRFKPAVNQDSVAAASSQANISGTAACSSATFSKPEDRSTVIYKPLAKLVSSRTAHLLANLENFDCNHQPGVEAQFQLQPPDQAKNYLQTQFNPNLHGKLSSQINSNQTRDDLLKISQNLEENQRASGGRPSYDGYNWRKYGQKQVKGSELPRSYYKCTYPKCLVKKKVERKINGELSEIIYKGEHNHSKPQPPKRHSSVAKDQSGQESGSLLWTSFLNEGSEGRVETEGLSENPSYVGTSQFPYLPVTTGVFNNAVGIPDNTCGFSEDCEEGSSRRVDMEDDEPKSKRRKNANESGMLGRRNLVQGSNDSENLGDGFRWRKYGQKVVKGNPYPRSYYRCTSINCNVRKHVERTSDDPTAFITTYEGKHNHDMPSAKNNHDDKA</sequence>
<dbReference type="AlphaFoldDB" id="A0A7J7LW74"/>
<keyword evidence="5" id="KW-0804">Transcription</keyword>
<evidence type="ECO:0000256" key="1">
    <source>
        <dbReference type="ARBA" id="ARBA00004123"/>
    </source>
</evidence>
<keyword evidence="4" id="KW-0238">DNA-binding</keyword>
<keyword evidence="6" id="KW-0539">Nucleus</keyword>
<feature type="compositionally biased region" description="Basic and acidic residues" evidence="7">
    <location>
        <begin position="421"/>
        <end position="439"/>
    </location>
</feature>
<comment type="subcellular location">
    <subcellularLocation>
        <location evidence="1">Nucleus</location>
    </subcellularLocation>
</comment>
<dbReference type="GO" id="GO:0003700">
    <property type="term" value="F:DNA-binding transcription factor activity"/>
    <property type="evidence" value="ECO:0007669"/>
    <property type="project" value="InterPro"/>
</dbReference>
<feature type="domain" description="WRKY" evidence="8">
    <location>
        <begin position="364"/>
        <end position="429"/>
    </location>
</feature>
<evidence type="ECO:0000256" key="5">
    <source>
        <dbReference type="ARBA" id="ARBA00023163"/>
    </source>
</evidence>
<accession>A0A7J7LW74</accession>
<dbReference type="Proteomes" id="UP000541444">
    <property type="component" value="Unassembled WGS sequence"/>
</dbReference>
<evidence type="ECO:0000259" key="8">
    <source>
        <dbReference type="PROSITE" id="PS50811"/>
    </source>
</evidence>
<feature type="region of interest" description="Disordered" evidence="7">
    <location>
        <begin position="323"/>
        <end position="372"/>
    </location>
</feature>
<evidence type="ECO:0000256" key="7">
    <source>
        <dbReference type="SAM" id="MobiDB-lite"/>
    </source>
</evidence>
<feature type="region of interest" description="Disordered" evidence="7">
    <location>
        <begin position="420"/>
        <end position="439"/>
    </location>
</feature>
<dbReference type="Pfam" id="PF03106">
    <property type="entry name" value="WRKY"/>
    <property type="match status" value="2"/>
</dbReference>
<gene>
    <name evidence="9" type="ORF">GIB67_018528</name>
</gene>
<dbReference type="Gene3D" id="2.20.25.80">
    <property type="entry name" value="WRKY domain"/>
    <property type="match status" value="2"/>
</dbReference>
<feature type="region of interest" description="Disordered" evidence="7">
    <location>
        <begin position="239"/>
        <end position="262"/>
    </location>
</feature>
<organism evidence="9 10">
    <name type="scientific">Kingdonia uniflora</name>
    <dbReference type="NCBI Taxonomy" id="39325"/>
    <lineage>
        <taxon>Eukaryota</taxon>
        <taxon>Viridiplantae</taxon>
        <taxon>Streptophyta</taxon>
        <taxon>Embryophyta</taxon>
        <taxon>Tracheophyta</taxon>
        <taxon>Spermatophyta</taxon>
        <taxon>Magnoliopsida</taxon>
        <taxon>Ranunculales</taxon>
        <taxon>Circaeasteraceae</taxon>
        <taxon>Kingdonia</taxon>
    </lineage>
</organism>
<dbReference type="InterPro" id="IPR036576">
    <property type="entry name" value="WRKY_dom_sf"/>
</dbReference>
<dbReference type="GO" id="GO:0005634">
    <property type="term" value="C:nucleus"/>
    <property type="evidence" value="ECO:0007669"/>
    <property type="project" value="UniProtKB-SubCell"/>
</dbReference>
<dbReference type="InterPro" id="IPR044810">
    <property type="entry name" value="WRKY_plant"/>
</dbReference>
<evidence type="ECO:0000313" key="9">
    <source>
        <dbReference type="EMBL" id="KAF6146875.1"/>
    </source>
</evidence>
<feature type="domain" description="WRKY" evidence="8">
    <location>
        <begin position="189"/>
        <end position="246"/>
    </location>
</feature>
<dbReference type="EMBL" id="JACGCM010001954">
    <property type="protein sequence ID" value="KAF6146875.1"/>
    <property type="molecule type" value="Genomic_DNA"/>
</dbReference>
<dbReference type="GO" id="GO:0043565">
    <property type="term" value="F:sequence-specific DNA binding"/>
    <property type="evidence" value="ECO:0007669"/>
    <property type="project" value="InterPro"/>
</dbReference>
<proteinExistence type="predicted"/>